<evidence type="ECO:0000256" key="3">
    <source>
        <dbReference type="ARBA" id="ARBA00009711"/>
    </source>
</evidence>
<dbReference type="InterPro" id="IPR047481">
    <property type="entry name" value="Tudor_KDM4A_rpt2"/>
</dbReference>
<dbReference type="InterPro" id="IPR003347">
    <property type="entry name" value="JmjC_dom"/>
</dbReference>
<reference evidence="21" key="2">
    <citation type="submission" date="2025-08" db="UniProtKB">
        <authorList>
            <consortium name="Ensembl"/>
        </authorList>
    </citation>
    <scope>IDENTIFICATION</scope>
</reference>
<protein>
    <recommendedName>
        <fullName evidence="4">[histone H3]-trimethyl-L-lysine(9) demethylase</fullName>
        <ecNumber evidence="4">1.14.11.66</ecNumber>
    </recommendedName>
</protein>
<dbReference type="Pfam" id="PF18104">
    <property type="entry name" value="Tudor_2"/>
    <property type="match status" value="2"/>
</dbReference>
<evidence type="ECO:0000256" key="1">
    <source>
        <dbReference type="ARBA" id="ARBA00001954"/>
    </source>
</evidence>
<dbReference type="Gene3D" id="3.30.40.10">
    <property type="entry name" value="Zinc/RING finger domain, C3HC4 (zinc finger)"/>
    <property type="match status" value="1"/>
</dbReference>
<dbReference type="CDD" id="cd20466">
    <property type="entry name" value="Tudor_JMJD2A_rpt2"/>
    <property type="match status" value="1"/>
</dbReference>
<evidence type="ECO:0000256" key="9">
    <source>
        <dbReference type="ARBA" id="ARBA00022853"/>
    </source>
</evidence>
<accession>A0A8C7RYH5</accession>
<evidence type="ECO:0000256" key="16">
    <source>
        <dbReference type="ARBA" id="ARBA00049349"/>
    </source>
</evidence>
<evidence type="ECO:0000256" key="5">
    <source>
        <dbReference type="ARBA" id="ARBA00022723"/>
    </source>
</evidence>
<dbReference type="PANTHER" id="PTHR10694">
    <property type="entry name" value="LYSINE-SPECIFIC DEMETHYLASE"/>
    <property type="match status" value="1"/>
</dbReference>
<dbReference type="InterPro" id="IPR003349">
    <property type="entry name" value="JmjN"/>
</dbReference>
<name>A0A8C7RYH5_ONCMY</name>
<dbReference type="Gene3D" id="2.30.30.140">
    <property type="match status" value="1"/>
</dbReference>
<evidence type="ECO:0000256" key="17">
    <source>
        <dbReference type="SAM" id="MobiDB-lite"/>
    </source>
</evidence>
<dbReference type="GO" id="GO:0005634">
    <property type="term" value="C:nucleus"/>
    <property type="evidence" value="ECO:0007669"/>
    <property type="project" value="UniProtKB-SubCell"/>
</dbReference>
<evidence type="ECO:0000256" key="4">
    <source>
        <dbReference type="ARBA" id="ARBA00012900"/>
    </source>
</evidence>
<dbReference type="Pfam" id="PF02375">
    <property type="entry name" value="JmjN"/>
    <property type="match status" value="1"/>
</dbReference>
<dbReference type="Pfam" id="PF13832">
    <property type="entry name" value="zf-HC5HC2H_2"/>
    <property type="match status" value="1"/>
</dbReference>
<organism evidence="21 22">
    <name type="scientific">Oncorhynchus mykiss</name>
    <name type="common">Rainbow trout</name>
    <name type="synonym">Salmo gairdneri</name>
    <dbReference type="NCBI Taxonomy" id="8022"/>
    <lineage>
        <taxon>Eukaryota</taxon>
        <taxon>Metazoa</taxon>
        <taxon>Chordata</taxon>
        <taxon>Craniata</taxon>
        <taxon>Vertebrata</taxon>
        <taxon>Euteleostomi</taxon>
        <taxon>Actinopterygii</taxon>
        <taxon>Neopterygii</taxon>
        <taxon>Teleostei</taxon>
        <taxon>Protacanthopterygii</taxon>
        <taxon>Salmoniformes</taxon>
        <taxon>Salmonidae</taxon>
        <taxon>Salmoninae</taxon>
        <taxon>Oncorhynchus</taxon>
    </lineage>
</organism>
<proteinExistence type="inferred from homology"/>
<evidence type="ECO:0000256" key="6">
    <source>
        <dbReference type="ARBA" id="ARBA00022737"/>
    </source>
</evidence>
<evidence type="ECO:0000313" key="22">
    <source>
        <dbReference type="Proteomes" id="UP000694395"/>
    </source>
</evidence>
<comment type="cofactor">
    <cofactor evidence="1">
        <name>Fe(2+)</name>
        <dbReference type="ChEBI" id="CHEBI:29033"/>
    </cofactor>
</comment>
<evidence type="ECO:0000256" key="15">
    <source>
        <dbReference type="ARBA" id="ARBA00023242"/>
    </source>
</evidence>
<dbReference type="PROSITE" id="PS51805">
    <property type="entry name" value="EPHD"/>
    <property type="match status" value="1"/>
</dbReference>
<keyword evidence="9" id="KW-0156">Chromatin regulator</keyword>
<evidence type="ECO:0000313" key="21">
    <source>
        <dbReference type="Ensembl" id="ENSOMYP00000058422.2"/>
    </source>
</evidence>
<keyword evidence="12" id="KW-0408">Iron</keyword>
<dbReference type="GeneTree" id="ENSGT00940000154930"/>
<dbReference type="Gene3D" id="3.10.330.70">
    <property type="match status" value="1"/>
</dbReference>
<dbReference type="InterPro" id="IPR040477">
    <property type="entry name" value="KDM4-like_Tudor"/>
</dbReference>
<feature type="region of interest" description="Disordered" evidence="17">
    <location>
        <begin position="357"/>
        <end position="387"/>
    </location>
</feature>
<dbReference type="CDD" id="cd20463">
    <property type="entry name" value="Tudor_JMJD2A_rpt1"/>
    <property type="match status" value="1"/>
</dbReference>
<evidence type="ECO:0000256" key="8">
    <source>
        <dbReference type="ARBA" id="ARBA00022833"/>
    </source>
</evidence>
<evidence type="ECO:0000256" key="14">
    <source>
        <dbReference type="ARBA" id="ARBA00023163"/>
    </source>
</evidence>
<keyword evidence="5" id="KW-0479">Metal-binding</keyword>
<comment type="catalytic activity">
    <reaction evidence="16">
        <text>N(6),N(6),N(6)-trimethyl-L-lysyl(9)-[histone H3] + 2 2-oxoglutarate + 2 O2 = N(6)-methyl-L-lysyl(9)-[histone H3] + 2 formaldehyde + 2 succinate + 2 CO2</text>
        <dbReference type="Rhea" id="RHEA:60200"/>
        <dbReference type="Rhea" id="RHEA-COMP:15538"/>
        <dbReference type="Rhea" id="RHEA-COMP:15542"/>
        <dbReference type="ChEBI" id="CHEBI:15379"/>
        <dbReference type="ChEBI" id="CHEBI:16526"/>
        <dbReference type="ChEBI" id="CHEBI:16810"/>
        <dbReference type="ChEBI" id="CHEBI:16842"/>
        <dbReference type="ChEBI" id="CHEBI:30031"/>
        <dbReference type="ChEBI" id="CHEBI:61929"/>
        <dbReference type="ChEBI" id="CHEBI:61961"/>
        <dbReference type="EC" id="1.14.11.66"/>
    </reaction>
</comment>
<dbReference type="GO" id="GO:0051864">
    <property type="term" value="F:histone H3K36 demethylase activity"/>
    <property type="evidence" value="ECO:0007669"/>
    <property type="project" value="TreeGrafter"/>
</dbReference>
<dbReference type="GO" id="GO:0000785">
    <property type="term" value="C:chromatin"/>
    <property type="evidence" value="ECO:0007669"/>
    <property type="project" value="TreeGrafter"/>
</dbReference>
<dbReference type="SUPFAM" id="SSF51197">
    <property type="entry name" value="Clavaminate synthase-like"/>
    <property type="match status" value="1"/>
</dbReference>
<reference evidence="21" key="1">
    <citation type="submission" date="2020-07" db="EMBL/GenBank/DDBJ databases">
        <title>A long reads based de novo assembly of the rainbow trout Arlee double haploid line genome.</title>
        <authorList>
            <person name="Gao G."/>
            <person name="Palti Y."/>
        </authorList>
    </citation>
    <scope>NUCLEOTIDE SEQUENCE [LARGE SCALE GENOMIC DNA]</scope>
</reference>
<keyword evidence="7" id="KW-0863">Zinc-finger</keyword>
<dbReference type="SMART" id="SM00545">
    <property type="entry name" value="JmjN"/>
    <property type="match status" value="1"/>
</dbReference>
<dbReference type="GO" id="GO:0140684">
    <property type="term" value="F:histone H3K9me2/H3K9me3 demethylase activity"/>
    <property type="evidence" value="ECO:0007669"/>
    <property type="project" value="UniProtKB-EC"/>
</dbReference>
<dbReference type="Proteomes" id="UP000694395">
    <property type="component" value="Chromosome 30"/>
</dbReference>
<dbReference type="GO" id="GO:0010468">
    <property type="term" value="P:regulation of gene expression"/>
    <property type="evidence" value="ECO:0007669"/>
    <property type="project" value="TreeGrafter"/>
</dbReference>
<dbReference type="SUPFAM" id="SSF63748">
    <property type="entry name" value="Tudor/PWWP/MBT"/>
    <property type="match status" value="2"/>
</dbReference>
<evidence type="ECO:0000256" key="2">
    <source>
        <dbReference type="ARBA" id="ARBA00004123"/>
    </source>
</evidence>
<evidence type="ECO:0000256" key="13">
    <source>
        <dbReference type="ARBA" id="ARBA00023015"/>
    </source>
</evidence>
<dbReference type="SMART" id="SM00333">
    <property type="entry name" value="TUDOR"/>
    <property type="match status" value="2"/>
</dbReference>
<dbReference type="PANTHER" id="PTHR10694:SF51">
    <property type="entry name" value="[HISTONE H3]-TRIMETHYL-L-LYSINE(9) DEMETHYLASE"/>
    <property type="match status" value="1"/>
</dbReference>
<keyword evidence="11" id="KW-0560">Oxidoreductase</keyword>
<evidence type="ECO:0000256" key="12">
    <source>
        <dbReference type="ARBA" id="ARBA00023004"/>
    </source>
</evidence>
<comment type="subcellular location">
    <subcellularLocation>
        <location evidence="2">Nucleus</location>
    </subcellularLocation>
</comment>
<dbReference type="PROSITE" id="PS51183">
    <property type="entry name" value="JMJN"/>
    <property type="match status" value="1"/>
</dbReference>
<feature type="domain" description="JmjN" evidence="18">
    <location>
        <begin position="15"/>
        <end position="57"/>
    </location>
</feature>
<feature type="domain" description="PHD-type" evidence="20">
    <location>
        <begin position="528"/>
        <end position="668"/>
    </location>
</feature>
<evidence type="ECO:0000256" key="10">
    <source>
        <dbReference type="ARBA" id="ARBA00022964"/>
    </source>
</evidence>
<dbReference type="GO" id="GO:0008270">
    <property type="term" value="F:zinc ion binding"/>
    <property type="evidence" value="ECO:0007669"/>
    <property type="project" value="UniProtKB-KW"/>
</dbReference>
<dbReference type="FunFam" id="2.60.120.650:FF:000048">
    <property type="entry name" value="Lysine-specific demethylase 4A"/>
    <property type="match status" value="1"/>
</dbReference>
<dbReference type="Pfam" id="PF02373">
    <property type="entry name" value="JmjC"/>
    <property type="match status" value="1"/>
</dbReference>
<feature type="domain" description="JmjC" evidence="19">
    <location>
        <begin position="143"/>
        <end position="309"/>
    </location>
</feature>
<reference evidence="21" key="3">
    <citation type="submission" date="2025-09" db="UniProtKB">
        <authorList>
            <consortium name="Ensembl"/>
        </authorList>
    </citation>
    <scope>IDENTIFICATION</scope>
</reference>
<keyword evidence="15" id="KW-0539">Nucleus</keyword>
<keyword evidence="8" id="KW-0862">Zinc</keyword>
<dbReference type="InterPro" id="IPR034732">
    <property type="entry name" value="EPHD"/>
</dbReference>
<evidence type="ECO:0000256" key="7">
    <source>
        <dbReference type="ARBA" id="ARBA00022771"/>
    </source>
</evidence>
<dbReference type="PROSITE" id="PS51184">
    <property type="entry name" value="JMJC"/>
    <property type="match status" value="1"/>
</dbReference>
<dbReference type="AlphaFoldDB" id="A0A8C7RYH5"/>
<keyword evidence="10" id="KW-0223">Dioxygenase</keyword>
<keyword evidence="13" id="KW-0805">Transcription regulation</keyword>
<dbReference type="Gene3D" id="2.60.120.650">
    <property type="entry name" value="Cupin"/>
    <property type="match status" value="1"/>
</dbReference>
<evidence type="ECO:0000256" key="11">
    <source>
        <dbReference type="ARBA" id="ARBA00023002"/>
    </source>
</evidence>
<sequence>MATDTASQQTPGSKIMTFHPSMEEFKDFSRYIAYMESQGAHRAGMAKVISPKDWKPRRTYDDIDDLVIPAPIQQVVTGQSGLFTQYNIQKKPMTVREFRKTANTDKFCNPRYVDFDELERKFWKNLTFNPPLYGADVNGTLYDPDVTEWNIGHLNTILDTVERESGIKIKGVNTPYLYFGMWKSTFAWHTEDMDLYSINYLHFGEPKSWYVVPPEHGKRLERLAKGFFPGSAQSCEAFLRHKMTLISPSILKKYGIPFEKITQEAGQFIVTFPFGYHAGFNHGFNCAESTNFATQRWIDYGKIATLCSCRKDMVKISMDVFVRKFQPDRYKAWKAGKDNIPIDHSKPTPEAAEFLTGEKTGEPGKEGPSPSEAPDQEEDTPGTTAQEETRSVLYCSHLPCQVYLVLSEQPPVEEDGLEGELWAKPFVHLWQNRPPSLKREKEYNRRMGLQVPYCSVCSLFQTYQRTECADDCKDTPVVLPGGRLRTKPLIAEMCFTTTTEPEEGAEEQALGALAPTTPHLEPDGTSLLISCSHCSVRIHTSQYYLLTNYTPVSTRNITYSHCFCRPSNLVYTLRTWVHVLCAVAVLEARFVNITERSPVDLSGIPLQRFKLKCYYCKKRMKKTSGCCVQCSHGRCSTAYHPTCAQAAGVLMQPDEWPFVVYVTCCRHKGPIQTELTVGQRVICKHKNGRYYQCDVVQLSKETFYEVNFDDGSFSDNLFPEDIVSRNCAQLGPPSQGEVVQVRWTDGLVYGAKFVAAHVIQMYQVEFEDGSQLTAKRDDVYTLDEELPKRVKSRLSKASDMRFDGIFEDKEAIQQSKRQRVINSRYRGDYIEPVIYRAIME</sequence>
<dbReference type="SMART" id="SM00558">
    <property type="entry name" value="JmjC"/>
    <property type="match status" value="1"/>
</dbReference>
<dbReference type="EC" id="1.14.11.66" evidence="4"/>
<dbReference type="Ensembl" id="ENSOMYT00000063591.2">
    <property type="protein sequence ID" value="ENSOMYP00000058422.2"/>
    <property type="gene ID" value="ENSOMYG00000026768.2"/>
</dbReference>
<dbReference type="InterPro" id="IPR002999">
    <property type="entry name" value="Tudor"/>
</dbReference>
<keyword evidence="14" id="KW-0804">Transcription</keyword>
<dbReference type="FunFam" id="3.10.330.70:FF:000001">
    <property type="entry name" value="Putative lysine-specific demethylase 4a"/>
    <property type="match status" value="1"/>
</dbReference>
<keyword evidence="6" id="KW-0677">Repeat</keyword>
<evidence type="ECO:0000259" key="20">
    <source>
        <dbReference type="PROSITE" id="PS51805"/>
    </source>
</evidence>
<keyword evidence="22" id="KW-1185">Reference proteome</keyword>
<dbReference type="FunFam" id="3.30.40.10:FF:000029">
    <property type="entry name" value="lysine-specific demethylase 4C isoform X1"/>
    <property type="match status" value="1"/>
</dbReference>
<evidence type="ECO:0000259" key="18">
    <source>
        <dbReference type="PROSITE" id="PS51183"/>
    </source>
</evidence>
<evidence type="ECO:0000259" key="19">
    <source>
        <dbReference type="PROSITE" id="PS51184"/>
    </source>
</evidence>
<comment type="similarity">
    <text evidence="3">Belongs to the JHDM3 histone demethylase family.</text>
</comment>
<dbReference type="InterPro" id="IPR013083">
    <property type="entry name" value="Znf_RING/FYVE/PHD"/>
</dbReference>
<dbReference type="InterPro" id="IPR047479">
    <property type="entry name" value="Tudor_KDM4A_rpt1"/>
</dbReference>